<gene>
    <name evidence="1" type="ORF">CSV86_030655</name>
</gene>
<dbReference type="Pfam" id="PF08850">
    <property type="entry name" value="DUF1820"/>
    <property type="match status" value="1"/>
</dbReference>
<dbReference type="AlphaFoldDB" id="A0A7K4ENE0"/>
<reference evidence="1 2" key="1">
    <citation type="journal article" date="2013" name="Genome Announc.">
        <title>Genome Sequence of Naphthalene-Degrading Soil Bacterium Pseudomonas putida CSV86.</title>
        <authorList>
            <person name="Phale P.S."/>
            <person name="Paliwal V."/>
            <person name="Raju S.C."/>
            <person name="Modak A."/>
            <person name="Purohit H.J."/>
        </authorList>
    </citation>
    <scope>NUCLEOTIDE SEQUENCE [LARGE SCALE GENOMIC DNA]</scope>
    <source>
        <strain evidence="1 2">CSV86</strain>
    </source>
</reference>
<evidence type="ECO:0000313" key="2">
    <source>
        <dbReference type="Proteomes" id="UP000010448"/>
    </source>
</evidence>
<name>A0A7K4ENE0_9PSED</name>
<dbReference type="Proteomes" id="UP000010448">
    <property type="component" value="Unassembled WGS sequence"/>
</dbReference>
<proteinExistence type="predicted"/>
<sequence length="121" mass="14038">MRHLFYSHFSPAEHDQARSPIYKVIFLNQGQVFEMYAKQIYQSDLWGFLEIEEFVFGERTQVVVDPSEEKLKAQFEGVTRSFVPMHSIVRIDEVERLGTPKISEAKGGGNVMPFPMPMPER</sequence>
<accession>A0A7K4ENE0</accession>
<keyword evidence="2" id="KW-1185">Reference proteome</keyword>
<organism evidence="1 2">
    <name type="scientific">Pseudomonas bharatica CSV86</name>
    <dbReference type="NCBI Taxonomy" id="1005395"/>
    <lineage>
        <taxon>Bacteria</taxon>
        <taxon>Pseudomonadati</taxon>
        <taxon>Pseudomonadota</taxon>
        <taxon>Gammaproteobacteria</taxon>
        <taxon>Pseudomonadales</taxon>
        <taxon>Pseudomonadaceae</taxon>
        <taxon>Pseudomonas</taxon>
        <taxon>Pseudomonas bharatica</taxon>
    </lineage>
</organism>
<evidence type="ECO:0000313" key="1">
    <source>
        <dbReference type="EMBL" id="NNJ19148.1"/>
    </source>
</evidence>
<dbReference type="PIRSF" id="PIRSF028538">
    <property type="entry name" value="DUF1820"/>
    <property type="match status" value="1"/>
</dbReference>
<dbReference type="EMBL" id="AMWJ02000007">
    <property type="protein sequence ID" value="NNJ19148.1"/>
    <property type="molecule type" value="Genomic_DNA"/>
</dbReference>
<comment type="caution">
    <text evidence="1">The sequence shown here is derived from an EMBL/GenBank/DDBJ whole genome shotgun (WGS) entry which is preliminary data.</text>
</comment>
<dbReference type="InterPro" id="IPR014949">
    <property type="entry name" value="DUF1820"/>
</dbReference>
<protein>
    <submittedName>
        <fullName evidence="1">DUF1820 family protein</fullName>
    </submittedName>
</protein>